<dbReference type="RefSeq" id="WP_194676025.1">
    <property type="nucleotide sequence ID" value="NZ_JADKRP010000004.1"/>
</dbReference>
<evidence type="ECO:0000313" key="2">
    <source>
        <dbReference type="EMBL" id="MBF4632411.1"/>
    </source>
</evidence>
<dbReference type="InterPro" id="IPR036514">
    <property type="entry name" value="SGNH_hydro_sf"/>
</dbReference>
<reference evidence="2 3" key="1">
    <citation type="submission" date="2020-10" db="EMBL/GenBank/DDBJ databases">
        <title>Draft genome sequences of plant-associated actinobacteria.</title>
        <authorList>
            <person name="Tarlachkov S.V."/>
            <person name="Starodumova I.P."/>
            <person name="Dorofeeva L.V."/>
            <person name="Prisyazhnaya N.V."/>
            <person name="Roubtsova T.V."/>
            <person name="Chizhov V.N."/>
            <person name="Nadler S.A."/>
            <person name="Subbotin S.A."/>
            <person name="Evtushenko L.I."/>
        </authorList>
    </citation>
    <scope>NUCLEOTIDE SEQUENCE [LARGE SCALE GENOMIC DNA]</scope>
    <source>
        <strain evidence="2 3">VKM Ac-2886</strain>
    </source>
</reference>
<accession>A0A8I0SCS5</accession>
<dbReference type="AlphaFoldDB" id="A0A8I0SCS5"/>
<sequence>MSRIGSPVGGPAMVVSLATVRDIGRAALGFLPYHVMRRQLRQAPFPEGASEGSLPGDWPVLVTVIGEATAIGYQTLTSDLTLGAQLARRIDRDSRRGVRWQALTTSDYSIRTAQKLFRDNPQLILADVVVVLLGIGDSFRFTPPWVWRKHLRILLADLRAHLGEPAVILVAEVPPLELSSETPARMARRVGEQARLLNEETRSVVAGFHGTVSVPFPTAMVHEFTTSDGHDTFYGRVYRSWAAVMAEHIRM</sequence>
<dbReference type="EMBL" id="JADKRP010000004">
    <property type="protein sequence ID" value="MBF4632411.1"/>
    <property type="molecule type" value="Genomic_DNA"/>
</dbReference>
<keyword evidence="3" id="KW-1185">Reference proteome</keyword>
<gene>
    <name evidence="2" type="ORF">ITJ42_14400</name>
</gene>
<dbReference type="InterPro" id="IPR013830">
    <property type="entry name" value="SGNH_hydro"/>
</dbReference>
<proteinExistence type="predicted"/>
<evidence type="ECO:0000313" key="3">
    <source>
        <dbReference type="Proteomes" id="UP000634579"/>
    </source>
</evidence>
<name>A0A8I0SCS5_9MICO</name>
<organism evidence="2 3">
    <name type="scientific">Clavibacter phaseoli</name>
    <dbReference type="NCBI Taxonomy" id="1734031"/>
    <lineage>
        <taxon>Bacteria</taxon>
        <taxon>Bacillati</taxon>
        <taxon>Actinomycetota</taxon>
        <taxon>Actinomycetes</taxon>
        <taxon>Micrococcales</taxon>
        <taxon>Microbacteriaceae</taxon>
        <taxon>Clavibacter</taxon>
    </lineage>
</organism>
<dbReference type="SUPFAM" id="SSF52266">
    <property type="entry name" value="SGNH hydrolase"/>
    <property type="match status" value="1"/>
</dbReference>
<feature type="domain" description="SGNH hydrolase-type esterase" evidence="1">
    <location>
        <begin position="72"/>
        <end position="224"/>
    </location>
</feature>
<dbReference type="Pfam" id="PF13472">
    <property type="entry name" value="Lipase_GDSL_2"/>
    <property type="match status" value="1"/>
</dbReference>
<evidence type="ECO:0000259" key="1">
    <source>
        <dbReference type="Pfam" id="PF13472"/>
    </source>
</evidence>
<dbReference type="Gene3D" id="3.40.50.1110">
    <property type="entry name" value="SGNH hydrolase"/>
    <property type="match status" value="1"/>
</dbReference>
<dbReference type="Proteomes" id="UP000634579">
    <property type="component" value="Unassembled WGS sequence"/>
</dbReference>
<comment type="caution">
    <text evidence="2">The sequence shown here is derived from an EMBL/GenBank/DDBJ whole genome shotgun (WGS) entry which is preliminary data.</text>
</comment>
<protein>
    <recommendedName>
        <fullName evidence="1">SGNH hydrolase-type esterase domain-containing protein</fullName>
    </recommendedName>
</protein>